<dbReference type="Pfam" id="PF00560">
    <property type="entry name" value="LRR_1"/>
    <property type="match status" value="4"/>
</dbReference>
<evidence type="ECO:0000256" key="2">
    <source>
        <dbReference type="ARBA" id="ARBA00009592"/>
    </source>
</evidence>
<evidence type="ECO:0000256" key="11">
    <source>
        <dbReference type="SAM" id="Phobius"/>
    </source>
</evidence>
<evidence type="ECO:0000256" key="7">
    <source>
        <dbReference type="ARBA" id="ARBA00022737"/>
    </source>
</evidence>
<evidence type="ECO:0000313" key="13">
    <source>
        <dbReference type="Proteomes" id="UP001140206"/>
    </source>
</evidence>
<dbReference type="GO" id="GO:0016020">
    <property type="term" value="C:membrane"/>
    <property type="evidence" value="ECO:0007669"/>
    <property type="project" value="UniProtKB-SubCell"/>
</dbReference>
<dbReference type="FunFam" id="3.80.10.10:FF:000111">
    <property type="entry name" value="LRR receptor-like serine/threonine-protein kinase ERECTA"/>
    <property type="match status" value="1"/>
</dbReference>
<comment type="caution">
    <text evidence="12">The sequence shown here is derived from an EMBL/GenBank/DDBJ whole genome shotgun (WGS) entry which is preliminary data.</text>
</comment>
<dbReference type="Proteomes" id="UP001140206">
    <property type="component" value="Chromosome 5"/>
</dbReference>
<comment type="similarity">
    <text evidence="2">Belongs to the RLP family.</text>
</comment>
<feature type="transmembrane region" description="Helical" evidence="11">
    <location>
        <begin position="167"/>
        <end position="191"/>
    </location>
</feature>
<accession>A0AAV8C7Y4</accession>
<dbReference type="InterPro" id="IPR046956">
    <property type="entry name" value="RLP23-like"/>
</dbReference>
<keyword evidence="3" id="KW-0433">Leucine-rich repeat</keyword>
<proteinExistence type="inferred from homology"/>
<sequence length="217" mass="24283">MGEFYQFDFSTSLDTEIKGQDLYYSETLSLVKLLDLSSNNLSGDIPEQIISLCAVISLNLSRNHLNGEISKNIGEMQSLTSLDFSFNELDGPIPESLSNLTALSHLNLSYNNFSGEVPTGRQLYTFDSSSYVGNVYLCGPPTERKCSDGEANNTNFDMNEHAHGFEMIWLLVSIATGFVGGFWCVCGALLLKRTWRVAFFQMVDLFFDNMYVKIVLI</sequence>
<keyword evidence="13" id="KW-1185">Reference proteome</keyword>
<dbReference type="SUPFAM" id="SSF52058">
    <property type="entry name" value="L domain-like"/>
    <property type="match status" value="1"/>
</dbReference>
<keyword evidence="7" id="KW-0677">Repeat</keyword>
<dbReference type="AlphaFoldDB" id="A0AAV8C7Y4"/>
<dbReference type="GO" id="GO:0009742">
    <property type="term" value="P:brassinosteroid mediated signaling pathway"/>
    <property type="evidence" value="ECO:0007669"/>
    <property type="project" value="UniProtKB-KW"/>
</dbReference>
<protein>
    <submittedName>
        <fullName evidence="12">Receptor-like protein 12</fullName>
    </submittedName>
</protein>
<keyword evidence="4" id="KW-1070">Brassinosteroid signaling pathway</keyword>
<dbReference type="InterPro" id="IPR032675">
    <property type="entry name" value="LRR_dom_sf"/>
</dbReference>
<evidence type="ECO:0000256" key="10">
    <source>
        <dbReference type="ARBA" id="ARBA00023180"/>
    </source>
</evidence>
<keyword evidence="6" id="KW-0732">Signal</keyword>
<keyword evidence="9 11" id="KW-0472">Membrane</keyword>
<evidence type="ECO:0000256" key="8">
    <source>
        <dbReference type="ARBA" id="ARBA00022989"/>
    </source>
</evidence>
<evidence type="ECO:0000256" key="6">
    <source>
        <dbReference type="ARBA" id="ARBA00022729"/>
    </source>
</evidence>
<dbReference type="Gene3D" id="3.80.10.10">
    <property type="entry name" value="Ribonuclease Inhibitor"/>
    <property type="match status" value="1"/>
</dbReference>
<evidence type="ECO:0000256" key="4">
    <source>
        <dbReference type="ARBA" id="ARBA00022626"/>
    </source>
</evidence>
<comment type="subcellular location">
    <subcellularLocation>
        <location evidence="1">Membrane</location>
        <topology evidence="1">Single-pass type I membrane protein</topology>
    </subcellularLocation>
</comment>
<evidence type="ECO:0000256" key="5">
    <source>
        <dbReference type="ARBA" id="ARBA00022692"/>
    </source>
</evidence>
<gene>
    <name evidence="12" type="ORF">LUZ62_085032</name>
</gene>
<dbReference type="PANTHER" id="PTHR48063">
    <property type="entry name" value="LRR RECEPTOR-LIKE KINASE"/>
    <property type="match status" value="1"/>
</dbReference>
<dbReference type="PANTHER" id="PTHR48063:SF90">
    <property type="entry name" value="OS11G0565920 PROTEIN"/>
    <property type="match status" value="1"/>
</dbReference>
<evidence type="ECO:0000256" key="1">
    <source>
        <dbReference type="ARBA" id="ARBA00004479"/>
    </source>
</evidence>
<reference evidence="12" key="1">
    <citation type="submission" date="2022-08" db="EMBL/GenBank/DDBJ databases">
        <authorList>
            <person name="Marques A."/>
        </authorList>
    </citation>
    <scope>NUCLEOTIDE SEQUENCE</scope>
    <source>
        <strain evidence="12">RhyPub2mFocal</strain>
        <tissue evidence="12">Leaves</tissue>
    </source>
</reference>
<keyword evidence="5 11" id="KW-0812">Transmembrane</keyword>
<keyword evidence="12" id="KW-0675">Receptor</keyword>
<evidence type="ECO:0000256" key="3">
    <source>
        <dbReference type="ARBA" id="ARBA00022614"/>
    </source>
</evidence>
<organism evidence="12 13">
    <name type="scientific">Rhynchospora pubera</name>
    <dbReference type="NCBI Taxonomy" id="906938"/>
    <lineage>
        <taxon>Eukaryota</taxon>
        <taxon>Viridiplantae</taxon>
        <taxon>Streptophyta</taxon>
        <taxon>Embryophyta</taxon>
        <taxon>Tracheophyta</taxon>
        <taxon>Spermatophyta</taxon>
        <taxon>Magnoliopsida</taxon>
        <taxon>Liliopsida</taxon>
        <taxon>Poales</taxon>
        <taxon>Cyperaceae</taxon>
        <taxon>Cyperoideae</taxon>
        <taxon>Rhynchosporeae</taxon>
        <taxon>Rhynchospora</taxon>
    </lineage>
</organism>
<evidence type="ECO:0000313" key="12">
    <source>
        <dbReference type="EMBL" id="KAJ4750627.1"/>
    </source>
</evidence>
<keyword evidence="8 11" id="KW-1133">Transmembrane helix</keyword>
<keyword evidence="10" id="KW-0325">Glycoprotein</keyword>
<name>A0AAV8C7Y4_9POAL</name>
<dbReference type="InterPro" id="IPR001611">
    <property type="entry name" value="Leu-rich_rpt"/>
</dbReference>
<evidence type="ECO:0000256" key="9">
    <source>
        <dbReference type="ARBA" id="ARBA00023136"/>
    </source>
</evidence>
<dbReference type="EMBL" id="JAMFTS010000005">
    <property type="protein sequence ID" value="KAJ4750627.1"/>
    <property type="molecule type" value="Genomic_DNA"/>
</dbReference>